<dbReference type="EMBL" id="PVWG01000001">
    <property type="protein sequence ID" value="PSB22186.1"/>
    <property type="molecule type" value="Genomic_DNA"/>
</dbReference>
<proteinExistence type="predicted"/>
<evidence type="ECO:0000313" key="2">
    <source>
        <dbReference type="EMBL" id="PSB22186.1"/>
    </source>
</evidence>
<keyword evidence="1" id="KW-1133">Transmembrane helix</keyword>
<dbReference type="OrthoDB" id="531907at2"/>
<keyword evidence="1" id="KW-0472">Membrane</keyword>
<dbReference type="AlphaFoldDB" id="A0A2T1DNW6"/>
<reference evidence="2 3" key="1">
    <citation type="submission" date="2018-02" db="EMBL/GenBank/DDBJ databases">
        <authorList>
            <person name="Cohen D.B."/>
            <person name="Kent A.D."/>
        </authorList>
    </citation>
    <scope>NUCLEOTIDE SEQUENCE [LARGE SCALE GENOMIC DNA]</scope>
    <source>
        <strain evidence="2 3">ULC007</strain>
    </source>
</reference>
<evidence type="ECO:0000256" key="1">
    <source>
        <dbReference type="SAM" id="Phobius"/>
    </source>
</evidence>
<protein>
    <submittedName>
        <fullName evidence="2">Uncharacterized protein</fullName>
    </submittedName>
</protein>
<gene>
    <name evidence="2" type="ORF">C7B65_01920</name>
</gene>
<dbReference type="RefSeq" id="WP_143161987.1">
    <property type="nucleotide sequence ID" value="NZ_PVWG01000001.1"/>
</dbReference>
<dbReference type="Proteomes" id="UP000238634">
    <property type="component" value="Unassembled WGS sequence"/>
</dbReference>
<comment type="caution">
    <text evidence="2">The sequence shown here is derived from an EMBL/GenBank/DDBJ whole genome shotgun (WGS) entry which is preliminary data.</text>
</comment>
<reference evidence="2 3" key="2">
    <citation type="submission" date="2018-03" db="EMBL/GenBank/DDBJ databases">
        <title>The ancient ancestry and fast evolution of plastids.</title>
        <authorList>
            <person name="Moore K.R."/>
            <person name="Magnabosco C."/>
            <person name="Momper L."/>
            <person name="Gold D.A."/>
            <person name="Bosak T."/>
            <person name="Fournier G.P."/>
        </authorList>
    </citation>
    <scope>NUCLEOTIDE SEQUENCE [LARGE SCALE GENOMIC DNA]</scope>
    <source>
        <strain evidence="2 3">ULC007</strain>
    </source>
</reference>
<name>A0A2T1DNW6_9CYAN</name>
<keyword evidence="1" id="KW-0812">Transmembrane</keyword>
<sequence>MNRSQLLLKLGVTAFLMSIILGIGGIAIADLGELVHFNCRPQPDQVICELTREPLMGNLNTRYLAKSDLIKTNVQMEWSLYRGSVARLVLNTKAHDEIPFTRNGSRTANAQLFAQRDQIDRFLTTPQANILSVRTHRPWKLWAILGSLGMVSGTLGRILWLSKS</sequence>
<evidence type="ECO:0000313" key="3">
    <source>
        <dbReference type="Proteomes" id="UP000238634"/>
    </source>
</evidence>
<feature type="transmembrane region" description="Helical" evidence="1">
    <location>
        <begin position="7"/>
        <end position="28"/>
    </location>
</feature>
<keyword evidence="3" id="KW-1185">Reference proteome</keyword>
<accession>A0A2T1DNW6</accession>
<organism evidence="2 3">
    <name type="scientific">Phormidesmis priestleyi ULC007</name>
    <dbReference type="NCBI Taxonomy" id="1920490"/>
    <lineage>
        <taxon>Bacteria</taxon>
        <taxon>Bacillati</taxon>
        <taxon>Cyanobacteriota</taxon>
        <taxon>Cyanophyceae</taxon>
        <taxon>Leptolyngbyales</taxon>
        <taxon>Leptolyngbyaceae</taxon>
        <taxon>Phormidesmis</taxon>
    </lineage>
</organism>
<feature type="transmembrane region" description="Helical" evidence="1">
    <location>
        <begin position="141"/>
        <end position="160"/>
    </location>
</feature>